<reference evidence="5" key="2">
    <citation type="journal article" date="2007" name="Genetics">
        <title>Hybrid mitochondrial plasmids from senescence suppressor isolates of Neurospora intermedia.</title>
        <authorList>
            <person name="Maas M.F."/>
            <person name="Hoekstra R.F."/>
            <person name="Debets A.J."/>
        </authorList>
    </citation>
    <scope>NUCLEOTIDE SEQUENCE</scope>
    <source>
        <strain evidence="5">NI28.01</strain>
        <plasmid evidence="5">hybrid mitochondrial element</plasmid>
    </source>
</reference>
<geneLocation type="mitochondrion" evidence="5"/>
<organism evidence="5">
    <name type="scientific">Neurospora intermedia</name>
    <dbReference type="NCBI Taxonomy" id="5142"/>
    <lineage>
        <taxon>Eukaryota</taxon>
        <taxon>Fungi</taxon>
        <taxon>Dikarya</taxon>
        <taxon>Ascomycota</taxon>
        <taxon>Pezizomycotina</taxon>
        <taxon>Sordariomycetes</taxon>
        <taxon>Sordariomycetidae</taxon>
        <taxon>Sordariales</taxon>
        <taxon>Sordariaceae</taxon>
        <taxon>Neurospora</taxon>
    </lineage>
</organism>
<keyword evidence="5" id="KW-0808">Transferase</keyword>
<keyword evidence="5" id="KW-0614">Plasmid</keyword>
<reference evidence="5" key="1">
    <citation type="submission" date="2006-11" db="EMBL/GenBank/DDBJ databases">
        <authorList>
            <person name="Maas M.F.P.M."/>
            <person name="Hoekstra R.F."/>
            <person name="Debets A.J.M."/>
        </authorList>
    </citation>
    <scope>NUCLEOTIDE SEQUENCE</scope>
    <source>
        <strain evidence="5">NI28.01</strain>
        <plasmid evidence="5">hybrid mitochondrial element</plasmid>
    </source>
</reference>
<dbReference type="Pfam" id="PF00078">
    <property type="entry name" value="RVT_1"/>
    <property type="match status" value="1"/>
</dbReference>
<gene>
    <name evidence="5" type="primary">rvt</name>
</gene>
<keyword evidence="5" id="KW-0548">Nucleotidyltransferase</keyword>
<dbReference type="GO" id="GO:0003964">
    <property type="term" value="F:RNA-directed DNA polymerase activity"/>
    <property type="evidence" value="ECO:0007669"/>
    <property type="project" value="UniProtKB-KW"/>
</dbReference>
<dbReference type="AlphaFoldDB" id="A1EBY6"/>
<dbReference type="InterPro" id="IPR000477">
    <property type="entry name" value="RT_dom"/>
</dbReference>
<feature type="compositionally biased region" description="Polar residues" evidence="3">
    <location>
        <begin position="578"/>
        <end position="602"/>
    </location>
</feature>
<dbReference type="PANTHER" id="PTHR34047:SF8">
    <property type="entry name" value="PROTEIN YKFC"/>
    <property type="match status" value="1"/>
</dbReference>
<feature type="region of interest" description="Disordered" evidence="3">
    <location>
        <begin position="560"/>
        <end position="662"/>
    </location>
</feature>
<geneLocation type="plasmid" evidence="5">
    <name>hybrid mitochondrial element</name>
</geneLocation>
<dbReference type="SUPFAM" id="SSF56672">
    <property type="entry name" value="DNA/RNA polymerases"/>
    <property type="match status" value="1"/>
</dbReference>
<dbReference type="GO" id="GO:0005739">
    <property type="term" value="C:mitochondrion"/>
    <property type="evidence" value="ECO:0007669"/>
    <property type="project" value="UniProtKB-SubCell"/>
</dbReference>
<feature type="compositionally biased region" description="Basic residues" evidence="3">
    <location>
        <begin position="645"/>
        <end position="662"/>
    </location>
</feature>
<dbReference type="EMBL" id="EF119837">
    <property type="protein sequence ID" value="ABL63816.1"/>
    <property type="molecule type" value="Genomic_DNA"/>
</dbReference>
<keyword evidence="2 5" id="KW-0496">Mitochondrion</keyword>
<evidence type="ECO:0000313" key="5">
    <source>
        <dbReference type="EMBL" id="ABL63816.1"/>
    </source>
</evidence>
<evidence type="ECO:0000256" key="2">
    <source>
        <dbReference type="ARBA" id="ARBA00023128"/>
    </source>
</evidence>
<name>A1EBY6_NEUIN</name>
<evidence type="ECO:0000256" key="3">
    <source>
        <dbReference type="SAM" id="MobiDB-lite"/>
    </source>
</evidence>
<comment type="subcellular location">
    <subcellularLocation>
        <location evidence="1">Mitochondrion</location>
    </subcellularLocation>
</comment>
<dbReference type="PANTHER" id="PTHR34047">
    <property type="entry name" value="NUCLEAR INTRON MATURASE 1, MITOCHONDRIAL-RELATED"/>
    <property type="match status" value="1"/>
</dbReference>
<feature type="compositionally biased region" description="Basic and acidic residues" evidence="3">
    <location>
        <begin position="621"/>
        <end position="644"/>
    </location>
</feature>
<dbReference type="InterPro" id="IPR051083">
    <property type="entry name" value="GrpII_Intron_Splice-Mob/Def"/>
</dbReference>
<accession>A1EBY6</accession>
<evidence type="ECO:0000259" key="4">
    <source>
        <dbReference type="PROSITE" id="PS50878"/>
    </source>
</evidence>
<dbReference type="InterPro" id="IPR043502">
    <property type="entry name" value="DNA/RNA_pol_sf"/>
</dbReference>
<proteinExistence type="predicted"/>
<feature type="domain" description="Reverse transcriptase" evidence="4">
    <location>
        <begin position="1"/>
        <end position="369"/>
    </location>
</feature>
<evidence type="ECO:0000256" key="1">
    <source>
        <dbReference type="ARBA" id="ARBA00004173"/>
    </source>
</evidence>
<keyword evidence="5" id="KW-0695">RNA-directed DNA polymerase</keyword>
<protein>
    <submittedName>
        <fullName evidence="5">Putative retron-type reverse transcriptase</fullName>
    </submittedName>
</protein>
<dbReference type="PROSITE" id="PS50878">
    <property type="entry name" value="RT_POL"/>
    <property type="match status" value="1"/>
</dbReference>
<sequence>MERSIAFRTAAFNYCFYGWYKYRTVNEVVRINLTANRIIKERWDKIDFMRVFIPKANGKLRPLGVPTCAWRLVLHMYPNFLGILLRGELSAFNHAYLPKKGTLTCITEWVTKVLKTKYVYEFDIKGFFDNVSVEDTLNKLEERGLPVNMTSHWISLLESTPWNIDWKKGEYKGMKDDQGKPVPLIPMDECLGERQMWKDELNKTALEIVASWEENEEDYNDGNYVEHPYYTQIADDPNYVEKIQELESILIKYRNPHDWMAMPGTQELIKGLPQGAAISPVLSLLALVDWRRKLLDQGIGLLMYADDGILYSNEPFTEFPPDGFEIAQEKSGWVKRNGSWEKDSQKFLGVRYHHKTDLISGETRSGKTLEIRKNPAKCMELIRSILPTSWSSPPPTRLDALMRSSLKRSGTQDCITVFEMQLNDLKVAYQNERRSWWCIFRGPKESLIARKKLQTTASSYACHWLGGLLTSIINPKLLKHGKQWENAGNYGSPSDMQVPIKLQEKQDYELEYPLIEGRKALRLRYSVIKAENHYAVPGSNWREWLEATIKYFGVKRNMRKRTKPTPQDIAESIPLNMESASDPTITNDTSNGSQPSTRQAGPTSGFPVISKVHSSARRRRVLPESKALKRAIRERNTVLTESKDLKRRIKARRARNRAAKNN</sequence>